<evidence type="ECO:0000313" key="2">
    <source>
        <dbReference type="EMBL" id="QLH84513.1"/>
    </source>
</evidence>
<protein>
    <submittedName>
        <fullName evidence="2">Uncharacterized protein</fullName>
    </submittedName>
</protein>
<dbReference type="PROSITE" id="PS51257">
    <property type="entry name" value="PROKAR_LIPOPROTEIN"/>
    <property type="match status" value="1"/>
</dbReference>
<dbReference type="GeneID" id="56085720"/>
<dbReference type="InterPro" id="IPR006311">
    <property type="entry name" value="TAT_signal"/>
</dbReference>
<reference evidence="2 3" key="1">
    <citation type="submission" date="2020-07" db="EMBL/GenBank/DDBJ databases">
        <title>Halosimplex litoreum sp. nov. and Halosimplex rubrum sp. nov., isolated from different salt environments.</title>
        <authorList>
            <person name="Cui H."/>
        </authorList>
    </citation>
    <scope>NUCLEOTIDE SEQUENCE [LARGE SCALE GENOMIC DNA]</scope>
    <source>
        <strain evidence="2 3">R2</strain>
    </source>
</reference>
<evidence type="ECO:0000256" key="1">
    <source>
        <dbReference type="SAM" id="MobiDB-lite"/>
    </source>
</evidence>
<accession>A0A7D5TEA3</accession>
<dbReference type="RefSeq" id="WP_179919596.1">
    <property type="nucleotide sequence ID" value="NZ_CP058909.1"/>
</dbReference>
<name>A0A7D5TEA3_9EURY</name>
<feature type="region of interest" description="Disordered" evidence="1">
    <location>
        <begin position="133"/>
        <end position="155"/>
    </location>
</feature>
<dbReference type="PROSITE" id="PS51318">
    <property type="entry name" value="TAT"/>
    <property type="match status" value="1"/>
</dbReference>
<dbReference type="KEGG" id="hpel:HZS54_23985"/>
<sequence length="155" mass="16506">MPSRRDLLRATTGAAALSATAGCLGTGPSAPVLNCLSVTNDAAAAQTVHVLVERDGELVAWESVELAGHDESGASRKWIERTWPAEPAPFLVRARVEGRDGRRRGDSAELADGNYIHYDFEVEDDSATLWKNSVPEPNDQCADAPVATGTPPTTH</sequence>
<gene>
    <name evidence="2" type="ORF">HZS54_23985</name>
</gene>
<dbReference type="AlphaFoldDB" id="A0A7D5TEA3"/>
<evidence type="ECO:0000313" key="3">
    <source>
        <dbReference type="Proteomes" id="UP000509346"/>
    </source>
</evidence>
<organism evidence="2 3">
    <name type="scientific">Halosimplex pelagicum</name>
    <dbReference type="NCBI Taxonomy" id="869886"/>
    <lineage>
        <taxon>Archaea</taxon>
        <taxon>Methanobacteriati</taxon>
        <taxon>Methanobacteriota</taxon>
        <taxon>Stenosarchaea group</taxon>
        <taxon>Halobacteria</taxon>
        <taxon>Halobacteriales</taxon>
        <taxon>Haloarculaceae</taxon>
        <taxon>Halosimplex</taxon>
    </lineage>
</organism>
<dbReference type="Proteomes" id="UP000509346">
    <property type="component" value="Chromosome"/>
</dbReference>
<dbReference type="EMBL" id="CP058909">
    <property type="protein sequence ID" value="QLH84513.1"/>
    <property type="molecule type" value="Genomic_DNA"/>
</dbReference>
<proteinExistence type="predicted"/>
<dbReference type="OrthoDB" id="187303at2157"/>
<keyword evidence="3" id="KW-1185">Reference proteome</keyword>